<dbReference type="AlphaFoldDB" id="A0A937XJV1"/>
<name>A0A937XJV1_UNCW3</name>
<gene>
    <name evidence="2" type="ORF">FJY68_11435</name>
</gene>
<dbReference type="PANTHER" id="PTHR43666:SF1">
    <property type="entry name" value="CONSERVED PROTEIN"/>
    <property type="match status" value="1"/>
</dbReference>
<dbReference type="GO" id="GO:0008237">
    <property type="term" value="F:metallopeptidase activity"/>
    <property type="evidence" value="ECO:0007669"/>
    <property type="project" value="InterPro"/>
</dbReference>
<evidence type="ECO:0000259" key="1">
    <source>
        <dbReference type="Pfam" id="PF19289"/>
    </source>
</evidence>
<comment type="caution">
    <text evidence="2">The sequence shown here is derived from an EMBL/GenBank/DDBJ whole genome shotgun (WGS) entry which is preliminary data.</text>
</comment>
<dbReference type="Gene3D" id="3.30.2290.10">
    <property type="entry name" value="PmbA/TldD superfamily"/>
    <property type="match status" value="1"/>
</dbReference>
<dbReference type="Pfam" id="PF19289">
    <property type="entry name" value="PmbA_TldD_3rd"/>
    <property type="match status" value="1"/>
</dbReference>
<feature type="domain" description="Metalloprotease TldD/E C-terminal" evidence="1">
    <location>
        <begin position="231"/>
        <end position="443"/>
    </location>
</feature>
<dbReference type="InterPro" id="IPR036059">
    <property type="entry name" value="TldD/PmbA_sf"/>
</dbReference>
<proteinExistence type="predicted"/>
<dbReference type="Proteomes" id="UP000779900">
    <property type="component" value="Unassembled WGS sequence"/>
</dbReference>
<organism evidence="2 3">
    <name type="scientific">candidate division WOR-3 bacterium</name>
    <dbReference type="NCBI Taxonomy" id="2052148"/>
    <lineage>
        <taxon>Bacteria</taxon>
        <taxon>Bacteria division WOR-3</taxon>
    </lineage>
</organism>
<dbReference type="SUPFAM" id="SSF111283">
    <property type="entry name" value="Putative modulator of DNA gyrase, PmbA/TldD"/>
    <property type="match status" value="1"/>
</dbReference>
<evidence type="ECO:0000313" key="2">
    <source>
        <dbReference type="EMBL" id="MBM3332440.1"/>
    </source>
</evidence>
<dbReference type="PANTHER" id="PTHR43666">
    <property type="entry name" value="TLDD PROTEIN"/>
    <property type="match status" value="1"/>
</dbReference>
<dbReference type="GO" id="GO:0006508">
    <property type="term" value="P:proteolysis"/>
    <property type="evidence" value="ECO:0007669"/>
    <property type="project" value="InterPro"/>
</dbReference>
<dbReference type="InterPro" id="IPR045569">
    <property type="entry name" value="Metalloprtase-TldD/E_C"/>
</dbReference>
<dbReference type="InterPro" id="IPR035068">
    <property type="entry name" value="TldD/PmbA_N"/>
</dbReference>
<evidence type="ECO:0000313" key="3">
    <source>
        <dbReference type="Proteomes" id="UP000779900"/>
    </source>
</evidence>
<accession>A0A937XJV1</accession>
<protein>
    <recommendedName>
        <fullName evidence="1">Metalloprotease TldD/E C-terminal domain-containing protein</fullName>
    </recommendedName>
</protein>
<reference evidence="2" key="1">
    <citation type="submission" date="2019-03" db="EMBL/GenBank/DDBJ databases">
        <title>Lake Tanganyika Metagenome-Assembled Genomes (MAGs).</title>
        <authorList>
            <person name="Tran P."/>
        </authorList>
    </citation>
    <scope>NUCLEOTIDE SEQUENCE</scope>
    <source>
        <strain evidence="2">K_DeepCast_150m_m2_040</strain>
    </source>
</reference>
<dbReference type="EMBL" id="VGIR01000087">
    <property type="protein sequence ID" value="MBM3332440.1"/>
    <property type="molecule type" value="Genomic_DNA"/>
</dbReference>
<sequence length="459" mass="50637">MLEKRIRDLLLAARADARKQGLEAEFNFHRERSSLIRLGNSSVALSTSEELSRLDVTVQQGRKSGAYSMTSDITSPTQLAEALKVAATNCQAALAKDYDPIFGVVEEAVDDSTGFDPALEALSPVAKTELCKKVVDAVKPMGKYDFSGSWSSGSTEMYYISTANDNEAYRRLTDGSFIMVLKEQDKKWELQAERTQKRAGEFSADDVIAEFKAMLPVYEKNPGYKTHVDRQRVMFGPDAVANLLGLTIWGAFVGRMWEEKRAFSSNLKPGDRLFPESVTITDDPTNPNVFGMPFDFKGSRRRPRILCDKGILKTILYDSGTAAKYKRQPTASDLGNDDFCLSPGTAPAGIDAGRKLAQDALYVPQLHYVHMPDPTKGMFTCSSRFNARLIKNGEFVAPLLSSRVTDTIPSVFGGITAISSRTIPWNVSGTYDRRSPTAMSIPEYIICDGVRISDVADSF</sequence>